<proteinExistence type="predicted"/>
<dbReference type="RefSeq" id="WP_162444164.1">
    <property type="nucleotide sequence ID" value="NZ_CP048222.1"/>
</dbReference>
<sequence length="53" mass="5861">MSEKAIHFVLIKAQNQLNLFYALINELSTINGKTNNSGIDMPASLQYYLGKSG</sequence>
<protein>
    <submittedName>
        <fullName evidence="1">Uncharacterized protein</fullName>
    </submittedName>
</protein>
<gene>
    <name evidence="1" type="ORF">GXP67_16605</name>
</gene>
<organism evidence="1 2">
    <name type="scientific">Rhodocytophaga rosea</name>
    <dbReference type="NCBI Taxonomy" id="2704465"/>
    <lineage>
        <taxon>Bacteria</taxon>
        <taxon>Pseudomonadati</taxon>
        <taxon>Bacteroidota</taxon>
        <taxon>Cytophagia</taxon>
        <taxon>Cytophagales</taxon>
        <taxon>Rhodocytophagaceae</taxon>
        <taxon>Rhodocytophaga</taxon>
    </lineage>
</organism>
<dbReference type="AlphaFoldDB" id="A0A6C0GJC5"/>
<dbReference type="EMBL" id="CP048222">
    <property type="protein sequence ID" value="QHT68146.1"/>
    <property type="molecule type" value="Genomic_DNA"/>
</dbReference>
<name>A0A6C0GJC5_9BACT</name>
<accession>A0A6C0GJC5</accession>
<dbReference type="KEGG" id="rhoz:GXP67_16605"/>
<evidence type="ECO:0000313" key="2">
    <source>
        <dbReference type="Proteomes" id="UP000480178"/>
    </source>
</evidence>
<dbReference type="Proteomes" id="UP000480178">
    <property type="component" value="Chromosome"/>
</dbReference>
<evidence type="ECO:0000313" key="1">
    <source>
        <dbReference type="EMBL" id="QHT68146.1"/>
    </source>
</evidence>
<keyword evidence="2" id="KW-1185">Reference proteome</keyword>
<reference evidence="1 2" key="1">
    <citation type="submission" date="2020-01" db="EMBL/GenBank/DDBJ databases">
        <authorList>
            <person name="Kim M.K."/>
        </authorList>
    </citation>
    <scope>NUCLEOTIDE SEQUENCE [LARGE SCALE GENOMIC DNA]</scope>
    <source>
        <strain evidence="1 2">172606-1</strain>
    </source>
</reference>